<reference evidence="2 3" key="1">
    <citation type="submission" date="2018-03" db="EMBL/GenBank/DDBJ databases">
        <title>The ancient ancestry and fast evolution of plastids.</title>
        <authorList>
            <person name="Moore K.R."/>
            <person name="Magnabosco C."/>
            <person name="Momper L."/>
            <person name="Gold D.A."/>
            <person name="Bosak T."/>
            <person name="Fournier G.P."/>
        </authorList>
    </citation>
    <scope>NUCLEOTIDE SEQUENCE [LARGE SCALE GENOMIC DNA]</scope>
    <source>
        <strain evidence="2 3">CCALA 037</strain>
    </source>
</reference>
<dbReference type="InterPro" id="IPR016187">
    <property type="entry name" value="CTDL_fold"/>
</dbReference>
<dbReference type="Proteomes" id="UP000238937">
    <property type="component" value="Unassembled WGS sequence"/>
</dbReference>
<keyword evidence="3" id="KW-1185">Reference proteome</keyword>
<evidence type="ECO:0000313" key="3">
    <source>
        <dbReference type="Proteomes" id="UP000238937"/>
    </source>
</evidence>
<evidence type="ECO:0000313" key="2">
    <source>
        <dbReference type="EMBL" id="PSB55765.1"/>
    </source>
</evidence>
<sequence length="275" mass="30301">MSSVANLTTSNFEIVTVDRNSEIIDRRSSAAEYFTLSLGDGVRLDLVSIPSGTFMMGDERHHQDEQPVHQVTVPAFFMSKYPITQTQYRSIMGEHVGSGSGDNYPIEHVSWDDAIEFCTKLSQQSGDRYTLPSEAQWEYACRAGTTTAFYFGETISPELANYNGDYPYQGAPTGENRAQTTPVGSFPPNAFGLYDMHGNVWEWCLDEYQPSYQGAPLDGSAWISSLTEANVKRVMRGGAWDYVARGCRSAVRGSLSSRSRLAGCGMRVVLVGMSG</sequence>
<dbReference type="PANTHER" id="PTHR23150:SF19">
    <property type="entry name" value="FORMYLGLYCINE-GENERATING ENZYME"/>
    <property type="match status" value="1"/>
</dbReference>
<proteinExistence type="predicted"/>
<dbReference type="SUPFAM" id="SSF56436">
    <property type="entry name" value="C-type lectin-like"/>
    <property type="match status" value="1"/>
</dbReference>
<dbReference type="EMBL" id="PVWO01000165">
    <property type="protein sequence ID" value="PSB55765.1"/>
    <property type="molecule type" value="Genomic_DNA"/>
</dbReference>
<dbReference type="OrthoDB" id="3981129at2"/>
<dbReference type="InterPro" id="IPR051043">
    <property type="entry name" value="Sulfatase_Mod_Factor_Kinase"/>
</dbReference>
<dbReference type="InterPro" id="IPR042095">
    <property type="entry name" value="SUMF_sf"/>
</dbReference>
<dbReference type="Gene3D" id="3.90.1580.10">
    <property type="entry name" value="paralog of FGE (formylglycine-generating enzyme)"/>
    <property type="match status" value="1"/>
</dbReference>
<dbReference type="PANTHER" id="PTHR23150">
    <property type="entry name" value="SULFATASE MODIFYING FACTOR 1, 2"/>
    <property type="match status" value="1"/>
</dbReference>
<dbReference type="AlphaFoldDB" id="A0A2T1GE73"/>
<comment type="caution">
    <text evidence="2">The sequence shown here is derived from an EMBL/GenBank/DDBJ whole genome shotgun (WGS) entry which is preliminary data.</text>
</comment>
<feature type="domain" description="Sulfatase-modifying factor enzyme-like" evidence="1">
    <location>
        <begin position="45"/>
        <end position="269"/>
    </location>
</feature>
<accession>A0A2T1GE73</accession>
<dbReference type="Pfam" id="PF03781">
    <property type="entry name" value="FGE-sulfatase"/>
    <property type="match status" value="1"/>
</dbReference>
<evidence type="ECO:0000259" key="1">
    <source>
        <dbReference type="Pfam" id="PF03781"/>
    </source>
</evidence>
<gene>
    <name evidence="2" type="ORF">C7B77_13975</name>
</gene>
<dbReference type="GO" id="GO:0120147">
    <property type="term" value="F:formylglycine-generating oxidase activity"/>
    <property type="evidence" value="ECO:0007669"/>
    <property type="project" value="TreeGrafter"/>
</dbReference>
<name>A0A2T1GE73_9CYAN</name>
<dbReference type="InterPro" id="IPR005532">
    <property type="entry name" value="SUMF_dom"/>
</dbReference>
<protein>
    <submittedName>
        <fullName evidence="2">Formylglycine-generating enzyme family protein</fullName>
    </submittedName>
</protein>
<organism evidence="2 3">
    <name type="scientific">Chamaesiphon polymorphus CCALA 037</name>
    <dbReference type="NCBI Taxonomy" id="2107692"/>
    <lineage>
        <taxon>Bacteria</taxon>
        <taxon>Bacillati</taxon>
        <taxon>Cyanobacteriota</taxon>
        <taxon>Cyanophyceae</taxon>
        <taxon>Gomontiellales</taxon>
        <taxon>Chamaesiphonaceae</taxon>
        <taxon>Chamaesiphon</taxon>
    </lineage>
</organism>